<dbReference type="Gene3D" id="2.40.10.480">
    <property type="match status" value="1"/>
</dbReference>
<dbReference type="InterPro" id="IPR018391">
    <property type="entry name" value="PQQ_b-propeller_rpt"/>
</dbReference>
<dbReference type="RefSeq" id="WP_344636712.1">
    <property type="nucleotide sequence ID" value="NZ_BAAATR010000010.1"/>
</dbReference>
<dbReference type="SMART" id="SM00564">
    <property type="entry name" value="PQQ"/>
    <property type="match status" value="3"/>
</dbReference>
<protein>
    <recommendedName>
        <fullName evidence="2">Pyrrolo-quinoline quinone repeat domain-containing protein</fullName>
    </recommendedName>
</protein>
<comment type="caution">
    <text evidence="3">The sequence shown here is derived from an EMBL/GenBank/DDBJ whole genome shotgun (WGS) entry which is preliminary data.</text>
</comment>
<gene>
    <name evidence="3" type="ORF">GCM10010430_28480</name>
</gene>
<dbReference type="PANTHER" id="PTHR34512:SF30">
    <property type="entry name" value="OUTER MEMBRANE PROTEIN ASSEMBLY FACTOR BAMB"/>
    <property type="match status" value="1"/>
</dbReference>
<evidence type="ECO:0000313" key="3">
    <source>
        <dbReference type="EMBL" id="GAA2244926.1"/>
    </source>
</evidence>
<feature type="compositionally biased region" description="Pro residues" evidence="1">
    <location>
        <begin position="146"/>
        <end position="159"/>
    </location>
</feature>
<dbReference type="InterPro" id="IPR011047">
    <property type="entry name" value="Quinoprotein_ADH-like_sf"/>
</dbReference>
<dbReference type="SUPFAM" id="SSF50998">
    <property type="entry name" value="Quinoprotein alcohol dehydrogenase-like"/>
    <property type="match status" value="2"/>
</dbReference>
<name>A0ABN3DZ43_9ACTN</name>
<proteinExistence type="predicted"/>
<evidence type="ECO:0000256" key="1">
    <source>
        <dbReference type="SAM" id="MobiDB-lite"/>
    </source>
</evidence>
<dbReference type="InterPro" id="IPR015943">
    <property type="entry name" value="WD40/YVTN_repeat-like_dom_sf"/>
</dbReference>
<feature type="region of interest" description="Disordered" evidence="1">
    <location>
        <begin position="135"/>
        <end position="161"/>
    </location>
</feature>
<dbReference type="Proteomes" id="UP001500305">
    <property type="component" value="Unassembled WGS sequence"/>
</dbReference>
<dbReference type="InterPro" id="IPR002372">
    <property type="entry name" value="PQQ_rpt_dom"/>
</dbReference>
<organism evidence="3 4">
    <name type="scientific">Kitasatospora cystarginea</name>
    <dbReference type="NCBI Taxonomy" id="58350"/>
    <lineage>
        <taxon>Bacteria</taxon>
        <taxon>Bacillati</taxon>
        <taxon>Actinomycetota</taxon>
        <taxon>Actinomycetes</taxon>
        <taxon>Kitasatosporales</taxon>
        <taxon>Streptomycetaceae</taxon>
        <taxon>Kitasatospora</taxon>
    </lineage>
</organism>
<dbReference type="PANTHER" id="PTHR34512">
    <property type="entry name" value="CELL SURFACE PROTEIN"/>
    <property type="match status" value="1"/>
</dbReference>
<dbReference type="EMBL" id="BAAATR010000010">
    <property type="protein sequence ID" value="GAA2244926.1"/>
    <property type="molecule type" value="Genomic_DNA"/>
</dbReference>
<dbReference type="Pfam" id="PF13360">
    <property type="entry name" value="PQQ_2"/>
    <property type="match status" value="1"/>
</dbReference>
<feature type="domain" description="Pyrrolo-quinoline quinone repeat" evidence="2">
    <location>
        <begin position="230"/>
        <end position="407"/>
    </location>
</feature>
<sequence length="440" mass="47041">MGKKLPEEPGEPVGEIMLDLEPGMEPSLEVLAGSPVREDEPEPYRGGLARRQLLLGAGALALVGGVWWLNDGAPAAPVKSADPTAPAVPPGPRPLWVHRGVAASKVDRIPGSAVLPLFVADDELLVLDPATGAERRRIDLSEGEPTPTPGEPSPPPGLNPPMVVGERIFDARSGRIRSFHLTDPAADWQLPCPPELGDPGTVRLQDCVDGVLYGMAWQRRRVDGTALFGLSSDTGRTLWSHRLPQGTWYERFFPIAGGRLLAYGGQGELSLLKSGDTSRSWSVQTGADAYLAGLGPEHVYTSSQLGGVQAIRLADGGAAWTITPEQGDSWRYLGAAPADGDILLLRDDGRIDRHDPADGKRKWSARVPFRLDPRSDPLLVGDTLYVPGPADGGVCALDVRTGQLRWQFRDSGPGVQVWHLGADGSRLFAGHDAQLFGLPL</sequence>
<dbReference type="Gene3D" id="2.130.10.10">
    <property type="entry name" value="YVTN repeat-like/Quinoprotein amine dehydrogenase"/>
    <property type="match status" value="1"/>
</dbReference>
<reference evidence="3 4" key="1">
    <citation type="journal article" date="2019" name="Int. J. Syst. Evol. Microbiol.">
        <title>The Global Catalogue of Microorganisms (GCM) 10K type strain sequencing project: providing services to taxonomists for standard genome sequencing and annotation.</title>
        <authorList>
            <consortium name="The Broad Institute Genomics Platform"/>
            <consortium name="The Broad Institute Genome Sequencing Center for Infectious Disease"/>
            <person name="Wu L."/>
            <person name="Ma J."/>
        </authorList>
    </citation>
    <scope>NUCLEOTIDE SEQUENCE [LARGE SCALE GENOMIC DNA]</scope>
    <source>
        <strain evidence="3 4">JCM 7356</strain>
    </source>
</reference>
<evidence type="ECO:0000313" key="4">
    <source>
        <dbReference type="Proteomes" id="UP001500305"/>
    </source>
</evidence>
<accession>A0ABN3DZ43</accession>
<keyword evidence="4" id="KW-1185">Reference proteome</keyword>
<evidence type="ECO:0000259" key="2">
    <source>
        <dbReference type="Pfam" id="PF13360"/>
    </source>
</evidence>